<dbReference type="AlphaFoldDB" id="A0A9E8JSS6"/>
<organism evidence="1 2">
    <name type="scientific">Venatoribacter cucullus</name>
    <dbReference type="NCBI Taxonomy" id="2661630"/>
    <lineage>
        <taxon>Bacteria</taxon>
        <taxon>Pseudomonadati</taxon>
        <taxon>Pseudomonadota</taxon>
        <taxon>Gammaproteobacteria</taxon>
        <taxon>Oceanospirillales</taxon>
        <taxon>Oceanospirillaceae</taxon>
        <taxon>Venatoribacter</taxon>
    </lineage>
</organism>
<dbReference type="PANTHER" id="PTHR24567">
    <property type="entry name" value="CRP FAMILY TRANSCRIPTIONAL REGULATORY PROTEIN"/>
    <property type="match status" value="1"/>
</dbReference>
<dbReference type="InterPro" id="IPR014710">
    <property type="entry name" value="RmlC-like_jellyroll"/>
</dbReference>
<dbReference type="SUPFAM" id="SSF52821">
    <property type="entry name" value="Rhodanese/Cell cycle control phosphatase"/>
    <property type="match status" value="1"/>
</dbReference>
<accession>A0A9E8JSS6</accession>
<reference evidence="1 2" key="1">
    <citation type="submission" date="2019-11" db="EMBL/GenBank/DDBJ databases">
        <title>Venatorbacter sp. nov. a predator of Campylobacter and other Gram-negative bacteria.</title>
        <authorList>
            <person name="Saeedi A."/>
            <person name="Cummings N.J."/>
            <person name="Connerton I.F."/>
            <person name="Connerton P.L."/>
        </authorList>
    </citation>
    <scope>NUCLEOTIDE SEQUENCE [LARGE SCALE GENOMIC DNA]</scope>
    <source>
        <strain evidence="1">XL5</strain>
    </source>
</reference>
<dbReference type="KEGG" id="vcw:GJQ55_10495"/>
<evidence type="ECO:0000313" key="1">
    <source>
        <dbReference type="EMBL" id="QQD24871.1"/>
    </source>
</evidence>
<dbReference type="Gene3D" id="3.40.250.10">
    <property type="entry name" value="Rhodanese-like domain"/>
    <property type="match status" value="1"/>
</dbReference>
<dbReference type="PANTHER" id="PTHR24567:SF74">
    <property type="entry name" value="HTH-TYPE TRANSCRIPTIONAL REGULATOR ARCR"/>
    <property type="match status" value="1"/>
</dbReference>
<proteinExistence type="predicted"/>
<evidence type="ECO:0000313" key="2">
    <source>
        <dbReference type="Proteomes" id="UP000596074"/>
    </source>
</evidence>
<dbReference type="EMBL" id="CP046056">
    <property type="protein sequence ID" value="QQD24871.1"/>
    <property type="molecule type" value="Genomic_DNA"/>
</dbReference>
<dbReference type="GO" id="GO:0005829">
    <property type="term" value="C:cytosol"/>
    <property type="evidence" value="ECO:0007669"/>
    <property type="project" value="TreeGrafter"/>
</dbReference>
<dbReference type="InterPro" id="IPR000595">
    <property type="entry name" value="cNMP-bd_dom"/>
</dbReference>
<gene>
    <name evidence="1" type="ORF">GJQ55_10495</name>
</gene>
<dbReference type="Gene3D" id="2.60.120.10">
    <property type="entry name" value="Jelly Rolls"/>
    <property type="match status" value="2"/>
</dbReference>
<keyword evidence="2" id="KW-1185">Reference proteome</keyword>
<dbReference type="InterPro" id="IPR018490">
    <property type="entry name" value="cNMP-bd_dom_sf"/>
</dbReference>
<dbReference type="SMART" id="SM00100">
    <property type="entry name" value="cNMP"/>
    <property type="match status" value="2"/>
</dbReference>
<dbReference type="SUPFAM" id="SSF51206">
    <property type="entry name" value="cAMP-binding domain-like"/>
    <property type="match status" value="2"/>
</dbReference>
<dbReference type="GO" id="GO:0003700">
    <property type="term" value="F:DNA-binding transcription factor activity"/>
    <property type="evidence" value="ECO:0007669"/>
    <property type="project" value="TreeGrafter"/>
</dbReference>
<name>A0A9E8JSS6_9GAMM</name>
<dbReference type="CDD" id="cd00038">
    <property type="entry name" value="CAP_ED"/>
    <property type="match status" value="2"/>
</dbReference>
<sequence>MEGTTSPDLTPEQIQHFIPFDELSVGAITELLPHFRFYRVDAKKVLFKRGEEDSECHFLLTGSVDLADDQFRITPIKGDDDENFLALDASHSIHRHAAISQTPCTLFAVKRQHLELITTWSELTQSWQQDDDNADWLETLLTSGLFNRIPPGNIQKLLSRFNERPVALGEQIIREGEEGHECYVIKQGKALVTRQHNNKTETLAALSNGDLFGEDALISNLPRNASITMSSDGVLMVLTKEDFDVLLKQPVLSYVSEDELESLIADGDTGTVMLDVRLPQEVAANPLHRAQTIPLAQLRNRLNELSNAFVYVVAGEGRAEAAAYILSEAGFEARVLKQTSQH</sequence>
<dbReference type="Pfam" id="PF00027">
    <property type="entry name" value="cNMP_binding"/>
    <property type="match status" value="1"/>
</dbReference>
<dbReference type="InterPro" id="IPR036873">
    <property type="entry name" value="Rhodanese-like_dom_sf"/>
</dbReference>
<dbReference type="InterPro" id="IPR050397">
    <property type="entry name" value="Env_Response_Regulators"/>
</dbReference>
<protein>
    <submittedName>
        <fullName evidence="1">Cyclic nucleotide-binding domain-containing protein</fullName>
    </submittedName>
</protein>
<dbReference type="PROSITE" id="PS50042">
    <property type="entry name" value="CNMP_BINDING_3"/>
    <property type="match status" value="1"/>
</dbReference>
<dbReference type="Proteomes" id="UP000596074">
    <property type="component" value="Chromosome"/>
</dbReference>
<dbReference type="RefSeq" id="WP_228344930.1">
    <property type="nucleotide sequence ID" value="NZ_CP045550.1"/>
</dbReference>